<keyword evidence="2" id="KW-1185">Reference proteome</keyword>
<gene>
    <name evidence="1" type="ORF">EWM64_g864</name>
</gene>
<reference evidence="1 2" key="1">
    <citation type="submission" date="2019-02" db="EMBL/GenBank/DDBJ databases">
        <title>Genome sequencing of the rare red list fungi Hericium alpestre (H. flagellum).</title>
        <authorList>
            <person name="Buettner E."/>
            <person name="Kellner H."/>
        </authorList>
    </citation>
    <scope>NUCLEOTIDE SEQUENCE [LARGE SCALE GENOMIC DNA]</scope>
    <source>
        <strain evidence="1 2">DSM 108284</strain>
    </source>
</reference>
<dbReference type="Proteomes" id="UP000298061">
    <property type="component" value="Unassembled WGS sequence"/>
</dbReference>
<protein>
    <submittedName>
        <fullName evidence="1">Uncharacterized protein</fullName>
    </submittedName>
</protein>
<dbReference type="AlphaFoldDB" id="A0A4Z0AAZ3"/>
<evidence type="ECO:0000313" key="2">
    <source>
        <dbReference type="Proteomes" id="UP000298061"/>
    </source>
</evidence>
<proteinExistence type="predicted"/>
<name>A0A4Z0AAZ3_9AGAM</name>
<organism evidence="1 2">
    <name type="scientific">Hericium alpestre</name>
    <dbReference type="NCBI Taxonomy" id="135208"/>
    <lineage>
        <taxon>Eukaryota</taxon>
        <taxon>Fungi</taxon>
        <taxon>Dikarya</taxon>
        <taxon>Basidiomycota</taxon>
        <taxon>Agaricomycotina</taxon>
        <taxon>Agaricomycetes</taxon>
        <taxon>Russulales</taxon>
        <taxon>Hericiaceae</taxon>
        <taxon>Hericium</taxon>
    </lineage>
</organism>
<dbReference type="OrthoDB" id="3687641at2759"/>
<sequence length="198" mass="22718">MPTEGGHIASRTKLILLSALSITSLLTTLLLFSLVQKIEPNGFSKQQGNLDINAFTFVGDDFPDYLPIDMGEIRIEGGKEWPSFSISVDLVDRTYRFGPQNRTFVLAMIHELHCIETFEEVIAKGEYPPWTLCDPDLTLEPGDFVKQGPSRDLVPSTRTCRNWDVLYQHIIQNYRNWVDFIEKQGWQFSEWYVVSPVT</sequence>
<evidence type="ECO:0000313" key="1">
    <source>
        <dbReference type="EMBL" id="TFY83149.1"/>
    </source>
</evidence>
<accession>A0A4Z0AAZ3</accession>
<comment type="caution">
    <text evidence="1">The sequence shown here is derived from an EMBL/GenBank/DDBJ whole genome shotgun (WGS) entry which is preliminary data.</text>
</comment>
<dbReference type="STRING" id="135208.A0A4Z0AAZ3"/>
<dbReference type="EMBL" id="SFCI01000049">
    <property type="protein sequence ID" value="TFY83149.1"/>
    <property type="molecule type" value="Genomic_DNA"/>
</dbReference>